<name>A0ABN2E5R8_9ACTN</name>
<keyword evidence="1" id="KW-1133">Transmembrane helix</keyword>
<keyword evidence="1" id="KW-0812">Transmembrane</keyword>
<reference evidence="2 3" key="1">
    <citation type="journal article" date="2019" name="Int. J. Syst. Evol. Microbiol.">
        <title>The Global Catalogue of Microorganisms (GCM) 10K type strain sequencing project: providing services to taxonomists for standard genome sequencing and annotation.</title>
        <authorList>
            <consortium name="The Broad Institute Genomics Platform"/>
            <consortium name="The Broad Institute Genome Sequencing Center for Infectious Disease"/>
            <person name="Wu L."/>
            <person name="Ma J."/>
        </authorList>
    </citation>
    <scope>NUCLEOTIDE SEQUENCE [LARGE SCALE GENOMIC DNA]</scope>
    <source>
        <strain evidence="2 3">JCM 14969</strain>
    </source>
</reference>
<organism evidence="2 3">
    <name type="scientific">Kribbella sancticallisti</name>
    <dbReference type="NCBI Taxonomy" id="460087"/>
    <lineage>
        <taxon>Bacteria</taxon>
        <taxon>Bacillati</taxon>
        <taxon>Actinomycetota</taxon>
        <taxon>Actinomycetes</taxon>
        <taxon>Propionibacteriales</taxon>
        <taxon>Kribbellaceae</taxon>
        <taxon>Kribbella</taxon>
    </lineage>
</organism>
<evidence type="ECO:0000313" key="2">
    <source>
        <dbReference type="EMBL" id="GAA1596613.1"/>
    </source>
</evidence>
<comment type="caution">
    <text evidence="2">The sequence shown here is derived from an EMBL/GenBank/DDBJ whole genome shotgun (WGS) entry which is preliminary data.</text>
</comment>
<keyword evidence="3" id="KW-1185">Reference proteome</keyword>
<evidence type="ECO:0000313" key="3">
    <source>
        <dbReference type="Proteomes" id="UP001500393"/>
    </source>
</evidence>
<protein>
    <submittedName>
        <fullName evidence="2">Uncharacterized protein</fullName>
    </submittedName>
</protein>
<gene>
    <name evidence="2" type="ORF">GCM10009789_58240</name>
</gene>
<dbReference type="Proteomes" id="UP001500393">
    <property type="component" value="Unassembled WGS sequence"/>
</dbReference>
<dbReference type="RefSeq" id="WP_344219491.1">
    <property type="nucleotide sequence ID" value="NZ_BAAAOS010000045.1"/>
</dbReference>
<keyword evidence="1" id="KW-0472">Membrane</keyword>
<sequence>MKSIYRALAALIAVGVLVQVMAIGLGWFTAIKDVDDGLVIDKNYEGNFGHEVHGIVGMMVIPVLAILLLIVSFFARVAGGVKWAAIVFGVVALQIALAVVSFGVPAIGALHGANALALLVVARIAMRRATPAPSVVEADQEAAV</sequence>
<feature type="transmembrane region" description="Helical" evidence="1">
    <location>
        <begin position="81"/>
        <end position="100"/>
    </location>
</feature>
<evidence type="ECO:0000256" key="1">
    <source>
        <dbReference type="SAM" id="Phobius"/>
    </source>
</evidence>
<dbReference type="EMBL" id="BAAAOS010000045">
    <property type="protein sequence ID" value="GAA1596613.1"/>
    <property type="molecule type" value="Genomic_DNA"/>
</dbReference>
<feature type="transmembrane region" description="Helical" evidence="1">
    <location>
        <begin position="52"/>
        <end position="74"/>
    </location>
</feature>
<proteinExistence type="predicted"/>
<accession>A0ABN2E5R8</accession>